<evidence type="ECO:0000313" key="1">
    <source>
        <dbReference type="EMBL" id="WYK00658.1"/>
    </source>
</evidence>
<dbReference type="AlphaFoldDB" id="A0AAQ3W8E9"/>
<dbReference type="EMBL" id="CP147244">
    <property type="protein sequence ID" value="WYK00658.1"/>
    <property type="molecule type" value="Genomic_DNA"/>
</dbReference>
<keyword evidence="2" id="KW-1185">Reference proteome</keyword>
<organism evidence="1 2">
    <name type="scientific">Candidatus Enterococcus palustris</name>
    <dbReference type="NCBI Taxonomy" id="1834189"/>
    <lineage>
        <taxon>Bacteria</taxon>
        <taxon>Bacillati</taxon>
        <taxon>Bacillota</taxon>
        <taxon>Bacilli</taxon>
        <taxon>Lactobacillales</taxon>
        <taxon>Enterococcaceae</taxon>
        <taxon>Enterococcus</taxon>
    </lineage>
</organism>
<accession>A0AAQ3W8E9</accession>
<protein>
    <submittedName>
        <fullName evidence="1">Uncharacterized protein</fullName>
    </submittedName>
</protein>
<reference evidence="1 2" key="2">
    <citation type="submission" date="2024-03" db="EMBL/GenBank/DDBJ databases">
        <title>The Genome Sequence of Enterococcus sp. DIV0205d.</title>
        <authorList>
            <consortium name="The Broad Institute Genomics Platform"/>
            <consortium name="The Broad Institute Microbial Omics Core"/>
            <consortium name="The Broad Institute Genomic Center for Infectious Diseases"/>
            <person name="Earl A."/>
            <person name="Manson A."/>
            <person name="Gilmore M."/>
            <person name="Schwartman J."/>
            <person name="Shea T."/>
            <person name="Abouelleil A."/>
            <person name="Cao P."/>
            <person name="Chapman S."/>
            <person name="Cusick C."/>
            <person name="Young S."/>
            <person name="Neafsey D."/>
            <person name="Nusbaum C."/>
            <person name="Birren B."/>
        </authorList>
    </citation>
    <scope>NUCLEOTIDE SEQUENCE [LARGE SCALE GENOMIC DNA]</scope>
    <source>
        <strain evidence="1 2">7F3_DIV0205</strain>
    </source>
</reference>
<dbReference type="RefSeq" id="WP_086314166.1">
    <property type="nucleotide sequence ID" value="NZ_CP147244.1"/>
</dbReference>
<sequence length="170" mass="20131">MFKKGKIKKWFRQGEQALNEKDEQQAVYFFKLVIETSIKNGGIQLNECFNSFVLLGDIYNKEMCFEEADQLYRMAAGIDFSAKFVLLKNEIAHDDLNYEVDRKKWLKKNMIDFTDIIQAKNGKNWTFLIEEGEINYQTMFSSKKVNHSEQNAIKEDSFWFYEESLDTLNL</sequence>
<gene>
    <name evidence="1" type="ORF">A5821_001756</name>
</gene>
<name>A0AAQ3W8E9_9ENTE</name>
<proteinExistence type="predicted"/>
<dbReference type="Proteomes" id="UP000194948">
    <property type="component" value="Chromosome"/>
</dbReference>
<reference evidence="2" key="1">
    <citation type="submission" date="2017-05" db="EMBL/GenBank/DDBJ databases">
        <title>The Genome Sequence of EEnterococcus faecalis 9F2_4866.</title>
        <authorList>
            <consortium name="The Broad Institute Genomics Platform"/>
            <consortium name="The Broad Institute Genomic Center for Infectious Diseases"/>
            <person name="Earl A."/>
            <person name="Manson A."/>
            <person name="Schwartman J."/>
            <person name="Gilmore M."/>
            <person name="Abouelleil A."/>
            <person name="Cao P."/>
            <person name="Chapman S."/>
            <person name="Cusick C."/>
            <person name="Shea T."/>
            <person name="Young S."/>
            <person name="Neafsey D."/>
            <person name="Nusbaum C."/>
            <person name="Birren B."/>
        </authorList>
    </citation>
    <scope>NUCLEOTIDE SEQUENCE [LARGE SCALE GENOMIC DNA]</scope>
    <source>
        <strain evidence="2">7F3_DIV0205</strain>
    </source>
</reference>
<evidence type="ECO:0000313" key="2">
    <source>
        <dbReference type="Proteomes" id="UP000194948"/>
    </source>
</evidence>